<feature type="domain" description="Sushi" evidence="11">
    <location>
        <begin position="839"/>
        <end position="909"/>
    </location>
</feature>
<evidence type="ECO:0000256" key="6">
    <source>
        <dbReference type="ARBA" id="ARBA00022875"/>
    </source>
</evidence>
<feature type="domain" description="Sushi" evidence="11">
    <location>
        <begin position="2006"/>
        <end position="2066"/>
    </location>
</feature>
<dbReference type="Bgee" id="ENSOANG00000013564">
    <property type="expression patterns" value="Expressed in fibroblast and 2 other cell types or tissues"/>
</dbReference>
<reference evidence="12" key="3">
    <citation type="submission" date="2025-09" db="UniProtKB">
        <authorList>
            <consortium name="Ensembl"/>
        </authorList>
    </citation>
    <scope>IDENTIFICATION</scope>
    <source>
        <strain evidence="12">Glennie</strain>
    </source>
</reference>
<evidence type="ECO:0000256" key="7">
    <source>
        <dbReference type="ARBA" id="ARBA00023157"/>
    </source>
</evidence>
<feature type="disulfide bond" evidence="9">
    <location>
        <begin position="551"/>
        <end position="578"/>
    </location>
</feature>
<protein>
    <recommendedName>
        <fullName evidence="11">Sushi domain-containing protein</fullName>
    </recommendedName>
</protein>
<feature type="disulfide bond" evidence="9">
    <location>
        <begin position="1004"/>
        <end position="1031"/>
    </location>
</feature>
<feature type="disulfide bond" evidence="9">
    <location>
        <begin position="1947"/>
        <end position="1990"/>
    </location>
</feature>
<dbReference type="Proteomes" id="UP000002279">
    <property type="component" value="Chromosome 7"/>
</dbReference>
<proteinExistence type="predicted"/>
<feature type="disulfide bond" evidence="9">
    <location>
        <begin position="2037"/>
        <end position="2064"/>
    </location>
</feature>
<dbReference type="SMART" id="SM00032">
    <property type="entry name" value="CCP"/>
    <property type="match status" value="31"/>
</dbReference>
<dbReference type="InterPro" id="IPR000436">
    <property type="entry name" value="Sushi_SCR_CCP_dom"/>
</dbReference>
<feature type="domain" description="Sushi" evidence="11">
    <location>
        <begin position="1493"/>
        <end position="1554"/>
    </location>
</feature>
<dbReference type="GO" id="GO:0045087">
    <property type="term" value="P:innate immune response"/>
    <property type="evidence" value="ECO:0007669"/>
    <property type="project" value="UniProtKB-KW"/>
</dbReference>
<feature type="domain" description="Sushi" evidence="11">
    <location>
        <begin position="268"/>
        <end position="324"/>
    </location>
</feature>
<feature type="domain" description="Sushi" evidence="11">
    <location>
        <begin position="1808"/>
        <end position="1878"/>
    </location>
</feature>
<feature type="disulfide bond" evidence="9">
    <location>
        <begin position="1976"/>
        <end position="2003"/>
    </location>
</feature>
<feature type="disulfide bond" evidence="9">
    <location>
        <begin position="747"/>
        <end position="774"/>
    </location>
</feature>
<feature type="disulfide bond" evidence="9">
    <location>
        <begin position="1434"/>
        <end position="1477"/>
    </location>
</feature>
<feature type="domain" description="Sushi" evidence="11">
    <location>
        <begin position="973"/>
        <end position="1033"/>
    </location>
</feature>
<feature type="domain" description="Sushi" evidence="11">
    <location>
        <begin position="914"/>
        <end position="972"/>
    </location>
</feature>
<keyword evidence="5" id="KW-0391">Immunity</keyword>
<feature type="disulfide bond" evidence="9">
    <location>
        <begin position="1660"/>
        <end position="1687"/>
    </location>
</feature>
<evidence type="ECO:0000259" key="11">
    <source>
        <dbReference type="PROSITE" id="PS50923"/>
    </source>
</evidence>
<keyword evidence="7 9" id="KW-1015">Disulfide bond</keyword>
<name>A0A6I8P0F6_ORNAN</name>
<dbReference type="Ensembl" id="ENSOANT00000073358.1">
    <property type="protein sequence ID" value="ENSOANP00000047259.1"/>
    <property type="gene ID" value="ENSOANG00000013564.2"/>
</dbReference>
<feature type="disulfide bond" evidence="9">
    <location>
        <begin position="1201"/>
        <end position="1228"/>
    </location>
</feature>
<keyword evidence="1" id="KW-0399">Innate immunity</keyword>
<feature type="domain" description="Sushi" evidence="11">
    <location>
        <begin position="1373"/>
        <end position="1431"/>
    </location>
</feature>
<feature type="domain" description="Sushi" evidence="11">
    <location>
        <begin position="1171"/>
        <end position="1230"/>
    </location>
</feature>
<feature type="domain" description="Sushi" evidence="11">
    <location>
        <begin position="325"/>
        <end position="385"/>
    </location>
</feature>
<feature type="domain" description="Sushi" evidence="11">
    <location>
        <begin position="777"/>
        <end position="838"/>
    </location>
</feature>
<keyword evidence="2 9" id="KW-0768">Sushi</keyword>
<feature type="domain" description="Sushi" evidence="11">
    <location>
        <begin position="386"/>
        <end position="448"/>
    </location>
</feature>
<feature type="domain" description="Sushi" evidence="11">
    <location>
        <begin position="135"/>
        <end position="196"/>
    </location>
</feature>
<dbReference type="InterPro" id="IPR051277">
    <property type="entry name" value="SEZ6_CSMD_C4BPB_Regulators"/>
</dbReference>
<feature type="disulfide bond" evidence="9">
    <location>
        <begin position="1691"/>
        <end position="1734"/>
    </location>
</feature>
<evidence type="ECO:0000256" key="5">
    <source>
        <dbReference type="ARBA" id="ARBA00022859"/>
    </source>
</evidence>
<feature type="domain" description="Sushi" evidence="11">
    <location>
        <begin position="582"/>
        <end position="652"/>
    </location>
</feature>
<feature type="disulfide bond" evidence="9">
    <location>
        <begin position="2008"/>
        <end position="2051"/>
    </location>
</feature>
<organism evidence="12 13">
    <name type="scientific">Ornithorhynchus anatinus</name>
    <name type="common">Duckbill platypus</name>
    <dbReference type="NCBI Taxonomy" id="9258"/>
    <lineage>
        <taxon>Eukaryota</taxon>
        <taxon>Metazoa</taxon>
        <taxon>Chordata</taxon>
        <taxon>Craniata</taxon>
        <taxon>Vertebrata</taxon>
        <taxon>Euteleostomi</taxon>
        <taxon>Mammalia</taxon>
        <taxon>Monotremata</taxon>
        <taxon>Ornithorhynchidae</taxon>
        <taxon>Ornithorhynchus</taxon>
    </lineage>
</organism>
<evidence type="ECO:0000256" key="10">
    <source>
        <dbReference type="SAM" id="Phobius"/>
    </source>
</evidence>
<dbReference type="PANTHER" id="PTHR45656">
    <property type="entry name" value="PROTEIN CBR-CLEC-78"/>
    <property type="match status" value="1"/>
</dbReference>
<keyword evidence="10" id="KW-0812">Transmembrane</keyword>
<evidence type="ECO:0000313" key="13">
    <source>
        <dbReference type="Proteomes" id="UP000002279"/>
    </source>
</evidence>
<feature type="domain" description="Sushi" evidence="11">
    <location>
        <begin position="1555"/>
        <end position="1625"/>
    </location>
</feature>
<feature type="domain" description="Sushi" evidence="11">
    <location>
        <begin position="521"/>
        <end position="580"/>
    </location>
</feature>
<keyword evidence="3" id="KW-0732">Signal</keyword>
<dbReference type="Gene3D" id="2.10.70.10">
    <property type="entry name" value="Complement Module, domain 1"/>
    <property type="match status" value="30"/>
</dbReference>
<feature type="domain" description="Sushi" evidence="11">
    <location>
        <begin position="1630"/>
        <end position="1688"/>
    </location>
</feature>
<evidence type="ECO:0000256" key="8">
    <source>
        <dbReference type="ARBA" id="ARBA00023180"/>
    </source>
</evidence>
<feature type="domain" description="Sushi" evidence="11">
    <location>
        <begin position="197"/>
        <end position="266"/>
    </location>
</feature>
<feature type="domain" description="Sushi" evidence="11">
    <location>
        <begin position="1883"/>
        <end position="1942"/>
    </location>
</feature>
<dbReference type="GeneTree" id="ENSGT00940000160375"/>
<sequence length="2133" mass="232794">MGGGEGRGKEGRGGSPYLYKASGEKEAPWLAPLAGPRLRSGGKSQLVLRLAMLAPPPLFWAFLALLAPGVCGKCGKPPQLTFAIQRDDLEQMEFPVGKKVKYECRPGYQKAFQKELALRCLENYQWSKEVFCTPRSCGNPDQPDFGRVHIPKDMLFGATVYYLCDEGYRMIGEASRVCEISDGGVAWSNELPICEKIPCKKPPSILNGKYWSNSDIFFYGMVVIYECDGDMLREKPFDLIGEKQLYCTSKDNHTGVWSSPPPRCVPAVPCPIPEVANGVLVSTFKPKYRLEDVVKFECLEGFTMLGNSTVECQVGGVWALPRCQKGCLPPPDISHGNRSHRNLEFFEPGMAVDYTCLPGYLLQGMYTLSCTSLGDWSAKAPTCKVEYCRPPSGNLLNGRVEMPSSFQLGANVSYYCNKGFRLVGERSSRCSMDGRTTRWNSSPPTCEGITCSRPPDVTGVRNNAGSDQVFRYGIAISYHCSGLRRLNKLLGSKTILCTSEDQETGVWRPSPPRCERFQTTVRCPDPAVPRTKKIAGFFPPYRHGDFVTLACDSNFTLKGSSTIWCQGNNTWWPSKPTCESEIICAPPPAITNGRHSGSRSGDFPQGMEVTYECNRGPERGVTFRLIGERTIRCIRVGEGMGVWNGTAPRCELATAAIRCQNPRVPNGYPVGRWKPSYSYNETVMIVCESGFMLRGVGQIRCRPDNSWGPAVPTCEKDCQAPPSIPHGRHTGGVVGNFAPGVSVDYSCDHGYLLVGDRTIRCSSRGTWSPAVPQCAEASCGGLGALPNGRVKRPSSLKVGETVTFACNQGYRLVGEPSSDCVVLEGRAVWSHEVPVCEEILCPPPPPLPNGRYSGSRIGDFPYGTEVNYECDRGPESGVTFQLIGGRTIRCISDREGMGVWNGNAPRCELSTAAVHCQRPQVPSGHLEDPWKPTYSYNETAKVFCDLGFTLRGVGEIRCRADESWGPAVPTCEKDCQAPPSIPHGWHTGGVMGSFPSGVSVDYSCDPGYLLVGDGSIHCSSQGTWNPAAPRCTEASCEGLAEVPNGQVKRPPSLLVGETVTFACDEGYRLIGESSSECEFRAGSAVWSHEVPLCEQILCPPPLMIPNGRYSGSRSGDFPHGTEVSYECDHGPESGVTFQLIGERTIRCISDGEGTGVWNGNAPRCELSTAAVRCQRPQVPNGYPEDGLKHTYSYNETVKILCELGFTLMGVGEIRCRADESWGPAVPTCEKALPIEASCGNLGELHNGQVKRPPSLRVGATVTFACDEGYRLIGEPSSECVVRAGSAVWSHEVPVCEQILCPPPPAIPNGRHLGSHSGDFPHGMEVIYECDRSPERGVTFNLVGERTIRCIRDREGMGVWNGTAPRCELSTAAVRCQRPQVPNGYPEEGWKPTYSYNETVKIFCELGFTLTGVGQIRCQANNSWDPAVPTCEKDCQPPPSIPHGRHTGGAMDSFAPGVSVNYSCDPGYLLVGNGSIRCSSQGTWSPAVPQCTEASCEGLAELPNGQVKRPPSLQVGETVTFACDEGYHLIGEPSSECVVRAGSAVWSHEVPVCEQTFCPPPPVTPNGRPSGTPSGVYPYGTEVTYECNRSPERGVTFQLVGERTIRCISDGEGTGFWNNFAPLCELSTLTVRCGSPQIPNGKLLSWPEPFYSYNDTVLIGCNPGFTLKGGQRIRCQPDNTWGPALPTCEKECQPPPTILYGRHTGRDEGLVVPGVSVDYSCDPGFALMGNKTLHCTPLGIWSPAAPQCEESLCELTGDVLTEAPSAQVVLTINATCQEGYYLSGYSYRQCRSEEGTDVWFKKFPVCKAIFCQPPPEILFGMHTGSDLNNFPYGTEISYKCGWGRRREEEFQLQGERHIRCISDDEKNGVWSSPPPQCIRSLVKSQCPDPQVQNGHKVSGAAFRYTLNDAVVFACNSGFFMKGSRLIQCLANNTWVPELPRCIRKALICPPPPEILNGVHTGRNKERFLPGMSVAYTCDPGYFLVGEKSISCTFEGTWDSPDPYCKEVNCTLPEALDGVSKGLEFGMSYRYGDTITVECDTSYTLEGSPQSQCQGDQRWDPPLAACKSRLNGPIVIGSLLGIVILILLVGATWVIISKHKGGNYTTENYKEAAVQLNTRQIYIADPQNQAMQQEQ</sequence>
<dbReference type="FunFam" id="2.10.70.10:FF:000070">
    <property type="entry name" value="Complement C3d receptor 2"/>
    <property type="match status" value="5"/>
</dbReference>
<feature type="disulfide bond" evidence="9">
    <location>
        <begin position="1403"/>
        <end position="1430"/>
    </location>
</feature>
<evidence type="ECO:0000256" key="2">
    <source>
        <dbReference type="ARBA" id="ARBA00022659"/>
    </source>
</evidence>
<dbReference type="Pfam" id="PF00084">
    <property type="entry name" value="Sushi"/>
    <property type="match status" value="29"/>
</dbReference>
<feature type="disulfide bond" evidence="9">
    <location>
        <begin position="1913"/>
        <end position="1940"/>
    </location>
</feature>
<feature type="disulfide bond" evidence="9">
    <location>
        <begin position="975"/>
        <end position="1018"/>
    </location>
</feature>
<keyword evidence="10" id="KW-0472">Membrane</keyword>
<reference evidence="12 13" key="1">
    <citation type="journal article" date="2008" name="Nature">
        <title>Genome analysis of the platypus reveals unique signatures of evolution.</title>
        <authorList>
            <person name="Warren W.C."/>
            <person name="Hillier L.W."/>
            <person name="Marshall Graves J.A."/>
            <person name="Birney E."/>
            <person name="Ponting C.P."/>
            <person name="Grutzner F."/>
            <person name="Belov K."/>
            <person name="Miller W."/>
            <person name="Clarke L."/>
            <person name="Chinwalla A.T."/>
            <person name="Yang S.P."/>
            <person name="Heger A."/>
            <person name="Locke D.P."/>
            <person name="Miethke P."/>
            <person name="Waters P.D."/>
            <person name="Veyrunes F."/>
            <person name="Fulton L."/>
            <person name="Fulton B."/>
            <person name="Graves T."/>
            <person name="Wallis J."/>
            <person name="Puente X.S."/>
            <person name="Lopez-Otin C."/>
            <person name="Ordonez G.R."/>
            <person name="Eichler E.E."/>
            <person name="Chen L."/>
            <person name="Cheng Z."/>
            <person name="Deakin J.E."/>
            <person name="Alsop A."/>
            <person name="Thompson K."/>
            <person name="Kirby P."/>
            <person name="Papenfuss A.T."/>
            <person name="Wakefield M.J."/>
            <person name="Olender T."/>
            <person name="Lancet D."/>
            <person name="Huttley G.A."/>
            <person name="Smit A.F."/>
            <person name="Pask A."/>
            <person name="Temple-Smith P."/>
            <person name="Batzer M.A."/>
            <person name="Walker J.A."/>
            <person name="Konkel M.K."/>
            <person name="Harris R.S."/>
            <person name="Whittington C.M."/>
            <person name="Wong E.S."/>
            <person name="Gemmell N.J."/>
            <person name="Buschiazzo E."/>
            <person name="Vargas Jentzsch I.M."/>
            <person name="Merkel A."/>
            <person name="Schmitz J."/>
            <person name="Zemann A."/>
            <person name="Churakov G."/>
            <person name="Kriegs J.O."/>
            <person name="Brosius J."/>
            <person name="Murchison E.P."/>
            <person name="Sachidanandam R."/>
            <person name="Smith C."/>
            <person name="Hannon G.J."/>
            <person name="Tsend-Ayush E."/>
            <person name="McMillan D."/>
            <person name="Attenborough R."/>
            <person name="Rens W."/>
            <person name="Ferguson-Smith M."/>
            <person name="Lefevre C.M."/>
            <person name="Sharp J.A."/>
            <person name="Nicholas K.R."/>
            <person name="Ray D.A."/>
            <person name="Kube M."/>
            <person name="Reinhardt R."/>
            <person name="Pringle T.H."/>
            <person name="Taylor J."/>
            <person name="Jones R.C."/>
            <person name="Nixon B."/>
            <person name="Dacheux J.L."/>
            <person name="Niwa H."/>
            <person name="Sekita Y."/>
            <person name="Huang X."/>
            <person name="Stark A."/>
            <person name="Kheradpour P."/>
            <person name="Kellis M."/>
            <person name="Flicek P."/>
            <person name="Chen Y."/>
            <person name="Webber C."/>
            <person name="Hardison R."/>
            <person name="Nelson J."/>
            <person name="Hallsworth-Pepin K."/>
            <person name="Delehaunty K."/>
            <person name="Markovic C."/>
            <person name="Minx P."/>
            <person name="Feng Y."/>
            <person name="Kremitzki C."/>
            <person name="Mitreva M."/>
            <person name="Glasscock J."/>
            <person name="Wylie T."/>
            <person name="Wohldmann P."/>
            <person name="Thiru P."/>
            <person name="Nhan M.N."/>
            <person name="Pohl C.S."/>
            <person name="Smith S.M."/>
            <person name="Hou S."/>
            <person name="Nefedov M."/>
            <person name="de Jong P.J."/>
            <person name="Renfree M.B."/>
            <person name="Mardis E.R."/>
            <person name="Wilson R.K."/>
        </authorList>
    </citation>
    <scope>NUCLEOTIDE SEQUENCE [LARGE SCALE GENOMIC DNA]</scope>
    <source>
        <strain evidence="12 13">Glennie</strain>
    </source>
</reference>
<feature type="domain" description="Sushi" evidence="11">
    <location>
        <begin position="657"/>
        <end position="715"/>
    </location>
</feature>
<feature type="domain" description="Sushi" evidence="11">
    <location>
        <begin position="1432"/>
        <end position="1492"/>
    </location>
</feature>
<feature type="disulfide bond" evidence="9">
    <location>
        <begin position="1463"/>
        <end position="1490"/>
    </location>
</feature>
<comment type="caution">
    <text evidence="9">Lacks conserved residue(s) required for the propagation of feature annotation.</text>
</comment>
<feature type="domain" description="Sushi" evidence="11">
    <location>
        <begin position="449"/>
        <end position="516"/>
    </location>
</feature>
<accession>A0A6I8P0F6</accession>
<feature type="domain" description="Sushi" evidence="11">
    <location>
        <begin position="72"/>
        <end position="134"/>
    </location>
</feature>
<evidence type="ECO:0000256" key="4">
    <source>
        <dbReference type="ARBA" id="ARBA00022737"/>
    </source>
</evidence>
<feature type="domain" description="Sushi" evidence="11">
    <location>
        <begin position="1945"/>
        <end position="2005"/>
    </location>
</feature>
<dbReference type="GO" id="GO:0006958">
    <property type="term" value="P:complement activation, classical pathway"/>
    <property type="evidence" value="ECO:0007669"/>
    <property type="project" value="UniProtKB-KW"/>
</dbReference>
<keyword evidence="4" id="KW-0677">Repeat</keyword>
<evidence type="ECO:0000256" key="1">
    <source>
        <dbReference type="ARBA" id="ARBA00022588"/>
    </source>
</evidence>
<feature type="domain" description="Sushi" evidence="11">
    <location>
        <begin position="1096"/>
        <end position="1166"/>
    </location>
</feature>
<evidence type="ECO:0000256" key="3">
    <source>
        <dbReference type="ARBA" id="ARBA00022729"/>
    </source>
</evidence>
<dbReference type="PROSITE" id="PS50923">
    <property type="entry name" value="SUSHI"/>
    <property type="match status" value="31"/>
</dbReference>
<dbReference type="FunFam" id="2.10.70.10:FF:000014">
    <property type="entry name" value="Membrane cofactor protein"/>
    <property type="match status" value="5"/>
</dbReference>
<feature type="disulfide bond" evidence="9">
    <location>
        <begin position="944"/>
        <end position="971"/>
    </location>
</feature>
<feature type="disulfide bond" evidence="9">
    <location>
        <begin position="687"/>
        <end position="714"/>
    </location>
</feature>
<feature type="disulfide bond" evidence="9">
    <location>
        <begin position="327"/>
        <end position="370"/>
    </location>
</feature>
<dbReference type="PANTHER" id="PTHR45656:SF4">
    <property type="entry name" value="PROTEIN CBR-CLEC-78"/>
    <property type="match status" value="1"/>
</dbReference>
<feature type="domain" description="Sushi" evidence="11">
    <location>
        <begin position="1236"/>
        <end position="1297"/>
    </location>
</feature>
<feature type="domain" description="Sushi" evidence="11">
    <location>
        <begin position="1298"/>
        <end position="1368"/>
    </location>
</feature>
<dbReference type="InterPro" id="IPR035976">
    <property type="entry name" value="Sushi/SCR/CCP_sf"/>
</dbReference>
<keyword evidence="10" id="KW-1133">Transmembrane helix</keyword>
<evidence type="ECO:0000256" key="9">
    <source>
        <dbReference type="PROSITE-ProRule" id="PRU00302"/>
    </source>
</evidence>
<keyword evidence="13" id="KW-1185">Reference proteome</keyword>
<dbReference type="SUPFAM" id="SSF57535">
    <property type="entry name" value="Complement control module/SCR domain"/>
    <property type="match status" value="31"/>
</dbReference>
<keyword evidence="8" id="KW-0325">Glycoprotein</keyword>
<dbReference type="CDD" id="cd00033">
    <property type="entry name" value="CCP"/>
    <property type="match status" value="29"/>
</dbReference>
<keyword evidence="6" id="KW-0180">Complement pathway</keyword>
<dbReference type="FunFam" id="2.10.70.10:FF:000055">
    <property type="entry name" value="Complement decay-accelerating factor, GPI-anchored"/>
    <property type="match status" value="3"/>
</dbReference>
<reference evidence="12" key="2">
    <citation type="submission" date="2025-08" db="UniProtKB">
        <authorList>
            <consortium name="Ensembl"/>
        </authorList>
    </citation>
    <scope>IDENTIFICATION</scope>
    <source>
        <strain evidence="12">Glennie</strain>
    </source>
</reference>
<feature type="disulfide bond" evidence="9">
    <location>
        <begin position="1720"/>
        <end position="1747"/>
    </location>
</feature>
<feature type="domain" description="Sushi" evidence="11">
    <location>
        <begin position="1034"/>
        <end position="1095"/>
    </location>
</feature>
<dbReference type="OMA" id="AIGCQSP"/>
<feature type="domain" description="Sushi" evidence="11">
    <location>
        <begin position="1750"/>
        <end position="1807"/>
    </location>
</feature>
<feature type="domain" description="Sushi" evidence="11">
    <location>
        <begin position="1689"/>
        <end position="1749"/>
    </location>
</feature>
<feature type="domain" description="Sushi" evidence="11">
    <location>
        <begin position="716"/>
        <end position="776"/>
    </location>
</feature>
<feature type="transmembrane region" description="Helical" evidence="10">
    <location>
        <begin position="2072"/>
        <end position="2094"/>
    </location>
</feature>
<evidence type="ECO:0000313" key="12">
    <source>
        <dbReference type="Ensembl" id="ENSOANP00000047259.1"/>
    </source>
</evidence>
<feature type="disulfide bond" evidence="9">
    <location>
        <begin position="356"/>
        <end position="383"/>
    </location>
</feature>
<feature type="disulfide bond" evidence="9">
    <location>
        <begin position="718"/>
        <end position="761"/>
    </location>
</feature>